<evidence type="ECO:0000313" key="1">
    <source>
        <dbReference type="EMBL" id="CAE7591160.1"/>
    </source>
</evidence>
<feature type="non-terminal residue" evidence="1">
    <location>
        <position position="112"/>
    </location>
</feature>
<reference evidence="1" key="1">
    <citation type="submission" date="2021-02" db="EMBL/GenBank/DDBJ databases">
        <authorList>
            <person name="Dougan E. K."/>
            <person name="Rhodes N."/>
            <person name="Thang M."/>
            <person name="Chan C."/>
        </authorList>
    </citation>
    <scope>NUCLEOTIDE SEQUENCE</scope>
</reference>
<evidence type="ECO:0000313" key="2">
    <source>
        <dbReference type="Proteomes" id="UP000604046"/>
    </source>
</evidence>
<keyword evidence="2" id="KW-1185">Reference proteome</keyword>
<comment type="caution">
    <text evidence="1">The sequence shown here is derived from an EMBL/GenBank/DDBJ whole genome shotgun (WGS) entry which is preliminary data.</text>
</comment>
<dbReference type="EMBL" id="CAJNDS010002770">
    <property type="protein sequence ID" value="CAE7591160.1"/>
    <property type="molecule type" value="Genomic_DNA"/>
</dbReference>
<proteinExistence type="predicted"/>
<dbReference type="AlphaFoldDB" id="A0A812UR89"/>
<dbReference type="Proteomes" id="UP000604046">
    <property type="component" value="Unassembled WGS sequence"/>
</dbReference>
<sequence>ENRDSKAFTQFLSGKMSPPRHIYGLDSKGLAQLPKLHQFLSLIELHPKRLEQVIEERRRLMDRNEYRPMDILPESDYKRCVSSASDDQTGPRSVGPAHTCRIRTCSKSVLSL</sequence>
<name>A0A812UR89_9DINO</name>
<accession>A0A812UR89</accession>
<gene>
    <name evidence="1" type="ORF">SNAT2548_LOCUS33655</name>
</gene>
<protein>
    <submittedName>
        <fullName evidence="1">Uncharacterized protein</fullName>
    </submittedName>
</protein>
<organism evidence="1 2">
    <name type="scientific">Symbiodinium natans</name>
    <dbReference type="NCBI Taxonomy" id="878477"/>
    <lineage>
        <taxon>Eukaryota</taxon>
        <taxon>Sar</taxon>
        <taxon>Alveolata</taxon>
        <taxon>Dinophyceae</taxon>
        <taxon>Suessiales</taxon>
        <taxon>Symbiodiniaceae</taxon>
        <taxon>Symbiodinium</taxon>
    </lineage>
</organism>